<keyword evidence="2" id="KW-0808">Transferase</keyword>
<organism evidence="2 3">
    <name type="scientific">Campylobacter subantarcticus LMG 24374</name>
    <dbReference type="NCBI Taxonomy" id="1388751"/>
    <lineage>
        <taxon>Bacteria</taxon>
        <taxon>Pseudomonadati</taxon>
        <taxon>Campylobacterota</taxon>
        <taxon>Epsilonproteobacteria</taxon>
        <taxon>Campylobacterales</taxon>
        <taxon>Campylobacteraceae</taxon>
        <taxon>Campylobacter</taxon>
    </lineage>
</organism>
<accession>A0A0A8HC40</accession>
<dbReference type="GO" id="GO:0008168">
    <property type="term" value="F:methyltransferase activity"/>
    <property type="evidence" value="ECO:0007669"/>
    <property type="project" value="UniProtKB-KW"/>
</dbReference>
<sequence>MENKFILNSEISKNLGDNSQIWENIFANKEWGKYPSEYLIRFIARNFYNVSNRKDINILELGLGTGANLWFCAREGFSVSGIEWSQNGVDRFLKRMKEENLLSFIKDIKIGDYFEKLDEFEDESFDCFIDNYSLAYNDFDKTKQIIEKVMKKLKPKAKFISATPSFNNLGFYYDENLAYHTCKPTQGPDAFTGEIRYCDDEDIVSLYNGANYKVDCVKTLISKEKDIVEKELYIIEGSKL</sequence>
<evidence type="ECO:0000313" key="2">
    <source>
        <dbReference type="EMBL" id="AJC91245.1"/>
    </source>
</evidence>
<reference evidence="2 3" key="1">
    <citation type="journal article" date="2014" name="Genome Biol. Evol.">
        <title>Comparative Genomics of the Campylobacter lari Group.</title>
        <authorList>
            <person name="Miller W.G."/>
            <person name="Yee E."/>
            <person name="Chapman M.H."/>
            <person name="Smith T.P."/>
            <person name="Bono J.L."/>
            <person name="Huynh S."/>
            <person name="Parker C.T."/>
            <person name="Vandamme P."/>
            <person name="Luong K."/>
            <person name="Korlach J."/>
        </authorList>
    </citation>
    <scope>NUCLEOTIDE SEQUENCE [LARGE SCALE GENOMIC DNA]</scope>
    <source>
        <strain evidence="2 3">LMG 24374</strain>
    </source>
</reference>
<keyword evidence="2" id="KW-0489">Methyltransferase</keyword>
<dbReference type="InterPro" id="IPR041698">
    <property type="entry name" value="Methyltransf_25"/>
</dbReference>
<dbReference type="GO" id="GO:0032259">
    <property type="term" value="P:methylation"/>
    <property type="evidence" value="ECO:0007669"/>
    <property type="project" value="UniProtKB-KW"/>
</dbReference>
<dbReference type="CDD" id="cd02440">
    <property type="entry name" value="AdoMet_MTases"/>
    <property type="match status" value="1"/>
</dbReference>
<dbReference type="HOGENOM" id="CLU_092444_0_0_7"/>
<dbReference type="Gene3D" id="3.40.50.150">
    <property type="entry name" value="Vaccinia Virus protein VP39"/>
    <property type="match status" value="1"/>
</dbReference>
<evidence type="ECO:0000313" key="3">
    <source>
        <dbReference type="Proteomes" id="UP000031135"/>
    </source>
</evidence>
<dbReference type="Proteomes" id="UP000031135">
    <property type="component" value="Chromosome"/>
</dbReference>
<dbReference type="AlphaFoldDB" id="A0A0A8HC40"/>
<dbReference type="KEGG" id="csm:CSUB8521_1421"/>
<name>A0A0A8HC40_9BACT</name>
<dbReference type="OrthoDB" id="9804312at2"/>
<protein>
    <submittedName>
        <fullName evidence="2">SAM-dependent methyltransferase</fullName>
    </submittedName>
</protein>
<dbReference type="RefSeq" id="WP_039664422.1">
    <property type="nucleotide sequence ID" value="NZ_CP007772.1"/>
</dbReference>
<dbReference type="EMBL" id="CP007772">
    <property type="protein sequence ID" value="AJC91245.1"/>
    <property type="molecule type" value="Genomic_DNA"/>
</dbReference>
<feature type="domain" description="Methyltransferase" evidence="1">
    <location>
        <begin position="58"/>
        <end position="155"/>
    </location>
</feature>
<dbReference type="InterPro" id="IPR029063">
    <property type="entry name" value="SAM-dependent_MTases_sf"/>
</dbReference>
<dbReference type="Pfam" id="PF13649">
    <property type="entry name" value="Methyltransf_25"/>
    <property type="match status" value="1"/>
</dbReference>
<gene>
    <name evidence="2" type="ORF">CSUB8521_1421</name>
</gene>
<proteinExistence type="predicted"/>
<dbReference type="SUPFAM" id="SSF53335">
    <property type="entry name" value="S-adenosyl-L-methionine-dependent methyltransferases"/>
    <property type="match status" value="1"/>
</dbReference>
<evidence type="ECO:0000259" key="1">
    <source>
        <dbReference type="Pfam" id="PF13649"/>
    </source>
</evidence>